<sequence>MIGTQSLTNAYVQMNLIRTANECNDSSDMPRLLILHTHFETSNLSFDFNGATVVANLTNTSTKSEQQSYQ</sequence>
<proteinExistence type="predicted"/>
<name>A0A8J4SN92_9TREM</name>
<keyword evidence="2" id="KW-1185">Reference proteome</keyword>
<dbReference type="AlphaFoldDB" id="A0A8J4SN92"/>
<protein>
    <submittedName>
        <fullName evidence="1">Uncharacterized protein</fullName>
    </submittedName>
</protein>
<dbReference type="Proteomes" id="UP000748531">
    <property type="component" value="Unassembled WGS sequence"/>
</dbReference>
<accession>A0A8J4SN92</accession>
<evidence type="ECO:0000313" key="1">
    <source>
        <dbReference type="EMBL" id="KAF5402213.1"/>
    </source>
</evidence>
<evidence type="ECO:0000313" key="2">
    <source>
        <dbReference type="Proteomes" id="UP000748531"/>
    </source>
</evidence>
<reference evidence="1" key="1">
    <citation type="submission" date="2019-05" db="EMBL/GenBank/DDBJ databases">
        <title>Annotation for the trematode Paragonimus heterotremus.</title>
        <authorList>
            <person name="Choi Y.-J."/>
        </authorList>
    </citation>
    <scope>NUCLEOTIDE SEQUENCE</scope>
    <source>
        <strain evidence="1">LC</strain>
    </source>
</reference>
<organism evidence="1 2">
    <name type="scientific">Paragonimus heterotremus</name>
    <dbReference type="NCBI Taxonomy" id="100268"/>
    <lineage>
        <taxon>Eukaryota</taxon>
        <taxon>Metazoa</taxon>
        <taxon>Spiralia</taxon>
        <taxon>Lophotrochozoa</taxon>
        <taxon>Platyhelminthes</taxon>
        <taxon>Trematoda</taxon>
        <taxon>Digenea</taxon>
        <taxon>Plagiorchiida</taxon>
        <taxon>Troglotremata</taxon>
        <taxon>Troglotrematidae</taxon>
        <taxon>Paragonimus</taxon>
    </lineage>
</organism>
<dbReference type="EMBL" id="LUCH01001953">
    <property type="protein sequence ID" value="KAF5402213.1"/>
    <property type="molecule type" value="Genomic_DNA"/>
</dbReference>
<gene>
    <name evidence="1" type="ORF">PHET_04656</name>
</gene>
<comment type="caution">
    <text evidence="1">The sequence shown here is derived from an EMBL/GenBank/DDBJ whole genome shotgun (WGS) entry which is preliminary data.</text>
</comment>